<organism evidence="2 3">
    <name type="scientific">Deinococcus metallilatus</name>
    <dbReference type="NCBI Taxonomy" id="1211322"/>
    <lineage>
        <taxon>Bacteria</taxon>
        <taxon>Thermotogati</taxon>
        <taxon>Deinococcota</taxon>
        <taxon>Deinococci</taxon>
        <taxon>Deinococcales</taxon>
        <taxon>Deinococcaceae</taxon>
        <taxon>Deinococcus</taxon>
    </lineage>
</organism>
<dbReference type="RefSeq" id="WP_138223640.1">
    <property type="nucleotide sequence ID" value="NZ_BSUI01000034.1"/>
</dbReference>
<dbReference type="EMBL" id="VBRC01000001">
    <property type="protein sequence ID" value="TLK31926.1"/>
    <property type="molecule type" value="Genomic_DNA"/>
</dbReference>
<name>A0AAJ5F6Y9_9DEIO</name>
<evidence type="ECO:0000313" key="3">
    <source>
        <dbReference type="Proteomes" id="UP000308000"/>
    </source>
</evidence>
<dbReference type="AlphaFoldDB" id="A0AAJ5F6Y9"/>
<proteinExistence type="predicted"/>
<evidence type="ECO:0000313" key="4">
    <source>
        <dbReference type="Proteomes" id="UP000536909"/>
    </source>
</evidence>
<gene>
    <name evidence="2" type="ORF">FCS05_00180</name>
    <name evidence="1" type="ORF">HNQ10_004146</name>
</gene>
<accession>A0AAJ5F6Y9</accession>
<sequence length="65" mass="7318">MSEVKCSWVPGTLDTLHVVIGERTARLKVVQLRQLFGIQALNAIYLQGYYQTVADQDIIERILAA</sequence>
<reference evidence="2 3" key="1">
    <citation type="submission" date="2019-04" db="EMBL/GenBank/DDBJ databases">
        <title>Deinococcus metalilatus MA1002 mutant No.5.</title>
        <authorList>
            <person name="Park W."/>
            <person name="Park C."/>
        </authorList>
    </citation>
    <scope>NUCLEOTIDE SEQUENCE [LARGE SCALE GENOMIC DNA]</scope>
    <source>
        <strain evidence="2 3">MA1002-m5</strain>
    </source>
</reference>
<protein>
    <submittedName>
        <fullName evidence="2">Uncharacterized protein</fullName>
    </submittedName>
</protein>
<keyword evidence="4" id="KW-1185">Reference proteome</keyword>
<comment type="caution">
    <text evidence="2">The sequence shown here is derived from an EMBL/GenBank/DDBJ whole genome shotgun (WGS) entry which is preliminary data.</text>
</comment>
<evidence type="ECO:0000313" key="2">
    <source>
        <dbReference type="EMBL" id="TLK31926.1"/>
    </source>
</evidence>
<reference evidence="1 4" key="2">
    <citation type="submission" date="2020-08" db="EMBL/GenBank/DDBJ databases">
        <title>Genomic Encyclopedia of Type Strains, Phase IV (KMG-IV): sequencing the most valuable type-strain genomes for metagenomic binning, comparative biology and taxonomic classification.</title>
        <authorList>
            <person name="Goeker M."/>
        </authorList>
    </citation>
    <scope>NUCLEOTIDE SEQUENCE [LARGE SCALE GENOMIC DNA]</scope>
    <source>
        <strain evidence="1 4">DSM 105434</strain>
    </source>
</reference>
<evidence type="ECO:0000313" key="1">
    <source>
        <dbReference type="EMBL" id="MBB5297274.1"/>
    </source>
</evidence>
<dbReference type="EMBL" id="JACHFV010000021">
    <property type="protein sequence ID" value="MBB5297274.1"/>
    <property type="molecule type" value="Genomic_DNA"/>
</dbReference>
<dbReference type="Proteomes" id="UP000308000">
    <property type="component" value="Unassembled WGS sequence"/>
</dbReference>
<dbReference type="Proteomes" id="UP000536909">
    <property type="component" value="Unassembled WGS sequence"/>
</dbReference>